<reference evidence="1" key="1">
    <citation type="submission" date="2014-12" db="EMBL/GenBank/DDBJ databases">
        <title>Insight into the proteome of Arion vulgaris.</title>
        <authorList>
            <person name="Aradska J."/>
            <person name="Bulat T."/>
            <person name="Smidak R."/>
            <person name="Sarate P."/>
            <person name="Gangsoo J."/>
            <person name="Sialana F."/>
            <person name="Bilban M."/>
            <person name="Lubec G."/>
        </authorList>
    </citation>
    <scope>NUCLEOTIDE SEQUENCE</scope>
    <source>
        <tissue evidence="1">Skin</tissue>
    </source>
</reference>
<organism evidence="1">
    <name type="scientific">Arion vulgaris</name>
    <dbReference type="NCBI Taxonomy" id="1028688"/>
    <lineage>
        <taxon>Eukaryota</taxon>
        <taxon>Metazoa</taxon>
        <taxon>Spiralia</taxon>
        <taxon>Lophotrochozoa</taxon>
        <taxon>Mollusca</taxon>
        <taxon>Gastropoda</taxon>
        <taxon>Heterobranchia</taxon>
        <taxon>Euthyneura</taxon>
        <taxon>Panpulmonata</taxon>
        <taxon>Eupulmonata</taxon>
        <taxon>Stylommatophora</taxon>
        <taxon>Helicina</taxon>
        <taxon>Arionoidea</taxon>
        <taxon>Arionidae</taxon>
        <taxon>Arion</taxon>
    </lineage>
</organism>
<gene>
    <name evidence="1" type="primary">ORF67048</name>
</gene>
<protein>
    <recommendedName>
        <fullName evidence="2">28S ribosomal protein S9, mitochondrial</fullName>
    </recommendedName>
</protein>
<accession>A0A0B6ZLL0</accession>
<feature type="non-terminal residue" evidence="1">
    <location>
        <position position="1"/>
    </location>
</feature>
<name>A0A0B6ZLL0_9EUPU</name>
<dbReference type="Gene3D" id="3.30.230.10">
    <property type="match status" value="1"/>
</dbReference>
<dbReference type="EMBL" id="HACG01021760">
    <property type="protein sequence ID" value="CEK68625.1"/>
    <property type="molecule type" value="Transcribed_RNA"/>
</dbReference>
<evidence type="ECO:0008006" key="2">
    <source>
        <dbReference type="Google" id="ProtNLM"/>
    </source>
</evidence>
<sequence length="363" mass="41826">KVKMAANSPWWTARLIQRSKYMRYSVLIPAIQSKSKSSVWNYVRCSSNLVEQNSPSQPSSVSKPTTKAITISKAVKSFIDKVKAHDDMMKAEVADYEIGKRHLANIMGEDPETFTQADINRAIQYLLPSGIFEKKARPIMANPYEIFPQRKAAQFGIEGRPFHWLYFTTLPNYYGILHKITCKMDALKALEDKFRAQQKLEELEGKSLNVISSEWITEVKFKEMLLEKISEKEYKHFIVMMERLIAHPLSTLEEVFVMKYRVKLHMQSEIFAKSQVECDSEGRTYAEAKGTRKHAEATVRLYNPGSGQVTVNNKDLSYFRTFLCRETIMSSCIGKAGWGCRYCSRSSVWRYYCTSWSNQIGCV</sequence>
<evidence type="ECO:0000313" key="1">
    <source>
        <dbReference type="EMBL" id="CEK68625.1"/>
    </source>
</evidence>
<dbReference type="InterPro" id="IPR014721">
    <property type="entry name" value="Ribsml_uS5_D2-typ_fold_subgr"/>
</dbReference>
<dbReference type="AlphaFoldDB" id="A0A0B6ZLL0"/>
<proteinExistence type="predicted"/>